<organism evidence="4 5">
    <name type="scientific">Thermoclostridium stercorarium subsp. thermolacticum DSM 2910</name>
    <dbReference type="NCBI Taxonomy" id="1121336"/>
    <lineage>
        <taxon>Bacteria</taxon>
        <taxon>Bacillati</taxon>
        <taxon>Bacillota</taxon>
        <taxon>Clostridia</taxon>
        <taxon>Eubacteriales</taxon>
        <taxon>Oscillospiraceae</taxon>
        <taxon>Thermoclostridium</taxon>
    </lineage>
</organism>
<evidence type="ECO:0000259" key="2">
    <source>
        <dbReference type="Pfam" id="PF02481"/>
    </source>
</evidence>
<gene>
    <name evidence="4" type="ORF">CSTERTH_07530</name>
</gene>
<dbReference type="InterPro" id="IPR036390">
    <property type="entry name" value="WH_DNA-bd_sf"/>
</dbReference>
<dbReference type="RefSeq" id="WP_015359213.1">
    <property type="nucleotide sequence ID" value="NZ_CP014672.1"/>
</dbReference>
<dbReference type="InterPro" id="IPR036388">
    <property type="entry name" value="WH-like_DNA-bd_sf"/>
</dbReference>
<dbReference type="SUPFAM" id="SSF102405">
    <property type="entry name" value="MCP/YpsA-like"/>
    <property type="match status" value="1"/>
</dbReference>
<proteinExistence type="inferred from homology"/>
<name>A0A1B1YDP4_THEST</name>
<dbReference type="OrthoDB" id="9785707at2"/>
<dbReference type="InterPro" id="IPR057666">
    <property type="entry name" value="DrpA_SLOG"/>
</dbReference>
<dbReference type="InterPro" id="IPR041614">
    <property type="entry name" value="DprA_WH"/>
</dbReference>
<evidence type="ECO:0000256" key="1">
    <source>
        <dbReference type="ARBA" id="ARBA00006525"/>
    </source>
</evidence>
<comment type="similarity">
    <text evidence="1">Belongs to the DprA/Smf family.</text>
</comment>
<dbReference type="Gene3D" id="3.40.50.450">
    <property type="match status" value="1"/>
</dbReference>
<dbReference type="GO" id="GO:0009294">
    <property type="term" value="P:DNA-mediated transformation"/>
    <property type="evidence" value="ECO:0007669"/>
    <property type="project" value="InterPro"/>
</dbReference>
<dbReference type="EMBL" id="CP014672">
    <property type="protein sequence ID" value="ANW98881.1"/>
    <property type="molecule type" value="Genomic_DNA"/>
</dbReference>
<sequence length="370" mass="40742">MNPELKEWVWFANLKGITTRKKAELLKVFESPAEIYAADAVELAKTGLLNRDNIEAILSEEYRKTVDRTIEEIDRKHINVVTLDSGDYPEILKNICDPPICLYVKGKLRADELAIAVVGSRKASGYGISQAKKLSGELAQCGICIISGMARGIDTAAHTGALAANGRTVAVLGCGLDVVYPPENKKLMDQIIETGAVISEYPPGVEPAPHHFPVRNRIVSGMSVGVLVVEAGERSGSLITAQLALEQGRDVYALPGNIVSVNSRGTNKLIQDGAKLVTSVRDILDELRWYEHFKVKNIFDLNFGKNMKHNYELTDDERDVLELLAAETLGIDEIQRKMAVDMPLLYSILLSLEMKGLVRREPGGRYSIEI</sequence>
<dbReference type="PANTHER" id="PTHR43022:SF1">
    <property type="entry name" value="PROTEIN SMF"/>
    <property type="match status" value="1"/>
</dbReference>
<dbReference type="Gene3D" id="1.10.10.10">
    <property type="entry name" value="Winged helix-like DNA-binding domain superfamily/Winged helix DNA-binding domain"/>
    <property type="match status" value="1"/>
</dbReference>
<dbReference type="Pfam" id="PF17782">
    <property type="entry name" value="WHD_DprA"/>
    <property type="match status" value="1"/>
</dbReference>
<evidence type="ECO:0000313" key="4">
    <source>
        <dbReference type="EMBL" id="ANW98881.1"/>
    </source>
</evidence>
<evidence type="ECO:0000313" key="5">
    <source>
        <dbReference type="Proteomes" id="UP000092971"/>
    </source>
</evidence>
<dbReference type="NCBIfam" id="TIGR00732">
    <property type="entry name" value="dprA"/>
    <property type="match status" value="1"/>
</dbReference>
<dbReference type="InterPro" id="IPR003488">
    <property type="entry name" value="DprA"/>
</dbReference>
<dbReference type="Proteomes" id="UP000092971">
    <property type="component" value="Chromosome"/>
</dbReference>
<dbReference type="Pfam" id="PF02481">
    <property type="entry name" value="DNA_processg_A"/>
    <property type="match status" value="1"/>
</dbReference>
<accession>A0A1B1YDP4</accession>
<dbReference type="PANTHER" id="PTHR43022">
    <property type="entry name" value="PROTEIN SMF"/>
    <property type="match status" value="1"/>
</dbReference>
<feature type="domain" description="Smf/DprA SLOG" evidence="2">
    <location>
        <begin position="80"/>
        <end position="287"/>
    </location>
</feature>
<feature type="domain" description="DprA winged helix" evidence="3">
    <location>
        <begin position="312"/>
        <end position="364"/>
    </location>
</feature>
<dbReference type="AlphaFoldDB" id="A0A1B1YDP4"/>
<evidence type="ECO:0000259" key="3">
    <source>
        <dbReference type="Pfam" id="PF17782"/>
    </source>
</evidence>
<reference evidence="4 5" key="1">
    <citation type="submission" date="2016-02" db="EMBL/GenBank/DDBJ databases">
        <title>Comparison of Clostridium stercorarium subspecies using comparative genomics and transcriptomics.</title>
        <authorList>
            <person name="Schellenberg J."/>
            <person name="Thallinger G."/>
            <person name="Levin D.B."/>
            <person name="Zhang X."/>
            <person name="Alvare G."/>
            <person name="Fristensky B."/>
            <person name="Sparling R."/>
        </authorList>
    </citation>
    <scope>NUCLEOTIDE SEQUENCE [LARGE SCALE GENOMIC DNA]</scope>
    <source>
        <strain evidence="4 5">DSM 2910</strain>
    </source>
</reference>
<dbReference type="SUPFAM" id="SSF46785">
    <property type="entry name" value="Winged helix' DNA-binding domain"/>
    <property type="match status" value="1"/>
</dbReference>
<protein>
    <submittedName>
        <fullName evidence="4">DNA processing protein DprA</fullName>
    </submittedName>
</protein>